<dbReference type="InterPro" id="IPR007310">
    <property type="entry name" value="Aerobactin_biosyn_IucA/IucC_N"/>
</dbReference>
<evidence type="ECO:0000313" key="7">
    <source>
        <dbReference type="Proteomes" id="UP001332243"/>
    </source>
</evidence>
<feature type="domain" description="Aerobactin siderophore biosynthesis IucA/IucC-like C-terminal" evidence="5">
    <location>
        <begin position="378"/>
        <end position="458"/>
    </location>
</feature>
<dbReference type="RefSeq" id="WP_331212308.1">
    <property type="nucleotide sequence ID" value="NZ_JAZGQK010000001.1"/>
</dbReference>
<organism evidence="6 7">
    <name type="scientific">Plantactinospora sonchi</name>
    <dbReference type="NCBI Taxonomy" id="1544735"/>
    <lineage>
        <taxon>Bacteria</taxon>
        <taxon>Bacillati</taxon>
        <taxon>Actinomycetota</taxon>
        <taxon>Actinomycetes</taxon>
        <taxon>Micromonosporales</taxon>
        <taxon>Micromonosporaceae</taxon>
        <taxon>Plantactinospora</taxon>
    </lineage>
</organism>
<dbReference type="Gene3D" id="1.10.510.40">
    <property type="match status" value="1"/>
</dbReference>
<accession>A0ABU7RL61</accession>
<dbReference type="EMBL" id="JAZGQK010000001">
    <property type="protein sequence ID" value="MEE6257230.1"/>
    <property type="molecule type" value="Genomic_DNA"/>
</dbReference>
<sequence>MNSGQTPPPGTPVGADDAEQLVFQRVLDALLREDHLGLWRNGRPDGPDRWLTRTPVVRLRIPVRPDGFQHPVRSAGPELTVLPQTGPERPVRTLDGLLDLLAPTDDPEAEAGWADFRAECRADLAARRLAARTAPRVYAQLRTARGPVPDGMAGALRDDVLAARTDHPVYPTSRCRYGLDEEELLRYAPEHAPTFVLRWTPVPRTELTLTGQLPAWWPAARSPDTVLLPVHPLTAARYDLPVVDDAPDVPVRPTLSMRTVALVDDPDLRLKLPLPTATLGARNRRTIAPGTLADGAALQRLLDRIAAAEPAFAGRILHADESCHGQAGGDGVRAFLLRRFPSGLAGCRVVPVAALAAVDPDGGTVAQRVGGPDPRPLLDAYLDLLLDWHGHLWLRHGIALEAHQQNIHLVLDPADREGVGLRLLYQDNDGARLAPRPGVELRDARMWVTDPGELADVFSTITLHLAAAAPLRDLAGHGLPVPSPGAALRPRLTATRDRWAIGPAGFPGDDASAGAPVGIRGGDEPAGAGGQRADEPAGAGGQGGDEPGGGWDVAAAARMLTERVLDADRLPVKAMVTAGTLLPKTRTGCADINKYYRRTGPNYLRPDR</sequence>
<reference evidence="6 7" key="1">
    <citation type="submission" date="2024-01" db="EMBL/GenBank/DDBJ databases">
        <title>Genome insights into Plantactinospora sonchi sp. nov.</title>
        <authorList>
            <person name="Wang L."/>
        </authorList>
    </citation>
    <scope>NUCLEOTIDE SEQUENCE [LARGE SCALE GENOMIC DNA]</scope>
    <source>
        <strain evidence="6 7">NEAU-QY2</strain>
    </source>
</reference>
<dbReference type="Pfam" id="PF04183">
    <property type="entry name" value="IucA_IucC"/>
    <property type="match status" value="1"/>
</dbReference>
<name>A0ABU7RL61_9ACTN</name>
<evidence type="ECO:0000259" key="5">
    <source>
        <dbReference type="Pfam" id="PF06276"/>
    </source>
</evidence>
<gene>
    <name evidence="6" type="ORF">V1633_01845</name>
</gene>
<evidence type="ECO:0000313" key="6">
    <source>
        <dbReference type="EMBL" id="MEE6257230.1"/>
    </source>
</evidence>
<evidence type="ECO:0000259" key="4">
    <source>
        <dbReference type="Pfam" id="PF04183"/>
    </source>
</evidence>
<evidence type="ECO:0000256" key="2">
    <source>
        <dbReference type="ARBA" id="ARBA00007832"/>
    </source>
</evidence>
<comment type="caution">
    <text evidence="6">The sequence shown here is derived from an EMBL/GenBank/DDBJ whole genome shotgun (WGS) entry which is preliminary data.</text>
</comment>
<protein>
    <submittedName>
        <fullName evidence="6">IucA/IucC family protein</fullName>
    </submittedName>
</protein>
<evidence type="ECO:0000256" key="3">
    <source>
        <dbReference type="SAM" id="MobiDB-lite"/>
    </source>
</evidence>
<dbReference type="Proteomes" id="UP001332243">
    <property type="component" value="Unassembled WGS sequence"/>
</dbReference>
<dbReference type="PANTHER" id="PTHR34384:SF5">
    <property type="entry name" value="L-2,3-DIAMINOPROPANOATE--CITRATE LIGASE"/>
    <property type="match status" value="1"/>
</dbReference>
<dbReference type="Pfam" id="PF06276">
    <property type="entry name" value="FhuF"/>
    <property type="match status" value="1"/>
</dbReference>
<feature type="compositionally biased region" description="Gly residues" evidence="3">
    <location>
        <begin position="538"/>
        <end position="551"/>
    </location>
</feature>
<dbReference type="InterPro" id="IPR022770">
    <property type="entry name" value="IucA/IucC-like_C"/>
</dbReference>
<comment type="similarity">
    <text evidence="2">Belongs to the IucA/IucC family.</text>
</comment>
<feature type="domain" description="Aerobactin siderophore biosynthesis IucA/IucC N-terminal" evidence="4">
    <location>
        <begin position="164"/>
        <end position="356"/>
    </location>
</feature>
<evidence type="ECO:0000256" key="1">
    <source>
        <dbReference type="ARBA" id="ARBA00004924"/>
    </source>
</evidence>
<keyword evidence="7" id="KW-1185">Reference proteome</keyword>
<dbReference type="InterPro" id="IPR037455">
    <property type="entry name" value="LucA/IucC-like"/>
</dbReference>
<proteinExistence type="inferred from homology"/>
<dbReference type="PANTHER" id="PTHR34384">
    <property type="entry name" value="L-2,3-DIAMINOPROPANOATE--CITRATE LIGASE"/>
    <property type="match status" value="1"/>
</dbReference>
<comment type="pathway">
    <text evidence="1">Siderophore biosynthesis.</text>
</comment>
<feature type="region of interest" description="Disordered" evidence="3">
    <location>
        <begin position="503"/>
        <end position="551"/>
    </location>
</feature>